<dbReference type="PATRIC" id="fig|1423783.4.peg.185"/>
<dbReference type="SUPFAM" id="SSF142906">
    <property type="entry name" value="YjbR-like"/>
    <property type="match status" value="1"/>
</dbReference>
<dbReference type="EMBL" id="AZFJ01000036">
    <property type="protein sequence ID" value="KRL86977.1"/>
    <property type="molecule type" value="Genomic_DNA"/>
</dbReference>
<gene>
    <name evidence="1" type="ORF">FC50_GL000177</name>
</gene>
<name>A0A0R1U0Q1_9LACO</name>
<dbReference type="OrthoDB" id="9789813at2"/>
<dbReference type="RefSeq" id="WP_054649568.1">
    <property type="nucleotide sequence ID" value="NZ_AZFJ01000036.1"/>
</dbReference>
<dbReference type="Pfam" id="PF04237">
    <property type="entry name" value="YjbR"/>
    <property type="match status" value="1"/>
</dbReference>
<protein>
    <recommendedName>
        <fullName evidence="3">MmcQ/YjbR family DNA-binding protein</fullName>
    </recommendedName>
</protein>
<dbReference type="Proteomes" id="UP000051922">
    <property type="component" value="Unassembled WGS sequence"/>
</dbReference>
<dbReference type="STRING" id="1423783.FC50_GL000177"/>
<dbReference type="InterPro" id="IPR007351">
    <property type="entry name" value="YjbR"/>
</dbReference>
<comment type="caution">
    <text evidence="1">The sequence shown here is derived from an EMBL/GenBank/DDBJ whole genome shotgun (WGS) entry which is preliminary data.</text>
</comment>
<proteinExistence type="predicted"/>
<evidence type="ECO:0000313" key="1">
    <source>
        <dbReference type="EMBL" id="KRL86977.1"/>
    </source>
</evidence>
<keyword evidence="2" id="KW-1185">Reference proteome</keyword>
<evidence type="ECO:0008006" key="3">
    <source>
        <dbReference type="Google" id="ProtNLM"/>
    </source>
</evidence>
<sequence length="116" mass="13176">MTRADIISYCVNEYNAVVDHPFKHYPHYAAIRHPNGKWFALVLDVPADRLGRNGHEVLDVVDLKVDPELNAILQEQPGFLPGYHMNKTHWISAVLPDWNTVDQLADLIEGSFNATK</sequence>
<dbReference type="PANTHER" id="PTHR35145:SF1">
    <property type="entry name" value="CYTOPLASMIC PROTEIN"/>
    <property type="match status" value="1"/>
</dbReference>
<dbReference type="AlphaFoldDB" id="A0A0R1U0Q1"/>
<accession>A0A0R1U0Q1</accession>
<dbReference type="PANTHER" id="PTHR35145">
    <property type="entry name" value="CYTOPLASMIC PROTEIN-RELATED"/>
    <property type="match status" value="1"/>
</dbReference>
<reference evidence="1 2" key="1">
    <citation type="journal article" date="2015" name="Genome Announc.">
        <title>Expanding the biotechnology potential of lactobacilli through comparative genomics of 213 strains and associated genera.</title>
        <authorList>
            <person name="Sun Z."/>
            <person name="Harris H.M."/>
            <person name="McCann A."/>
            <person name="Guo C."/>
            <person name="Argimon S."/>
            <person name="Zhang W."/>
            <person name="Yang X."/>
            <person name="Jeffery I.B."/>
            <person name="Cooney J.C."/>
            <person name="Kagawa T.F."/>
            <person name="Liu W."/>
            <person name="Song Y."/>
            <person name="Salvetti E."/>
            <person name="Wrobel A."/>
            <person name="Rasinkangas P."/>
            <person name="Parkhill J."/>
            <person name="Rea M.C."/>
            <person name="O'Sullivan O."/>
            <person name="Ritari J."/>
            <person name="Douillard F.P."/>
            <person name="Paul Ross R."/>
            <person name="Yang R."/>
            <person name="Briner A.E."/>
            <person name="Felis G.E."/>
            <person name="de Vos W.M."/>
            <person name="Barrangou R."/>
            <person name="Klaenhammer T.R."/>
            <person name="Caufield P.W."/>
            <person name="Cui Y."/>
            <person name="Zhang H."/>
            <person name="O'Toole P.W."/>
        </authorList>
    </citation>
    <scope>NUCLEOTIDE SEQUENCE [LARGE SCALE GENOMIC DNA]</scope>
    <source>
        <strain evidence="1 2">DSM 15945</strain>
    </source>
</reference>
<dbReference type="InterPro" id="IPR038056">
    <property type="entry name" value="YjbR-like_sf"/>
</dbReference>
<dbReference type="InterPro" id="IPR058532">
    <property type="entry name" value="YjbR/MT2646/Rv2570-like"/>
</dbReference>
<dbReference type="Gene3D" id="3.90.1150.30">
    <property type="match status" value="1"/>
</dbReference>
<evidence type="ECO:0000313" key="2">
    <source>
        <dbReference type="Proteomes" id="UP000051922"/>
    </source>
</evidence>
<organism evidence="1 2">
    <name type="scientific">Lacticaseibacillus pantheris DSM 15945 = JCM 12539 = NBRC 106106</name>
    <dbReference type="NCBI Taxonomy" id="1423783"/>
    <lineage>
        <taxon>Bacteria</taxon>
        <taxon>Bacillati</taxon>
        <taxon>Bacillota</taxon>
        <taxon>Bacilli</taxon>
        <taxon>Lactobacillales</taxon>
        <taxon>Lactobacillaceae</taxon>
        <taxon>Lacticaseibacillus</taxon>
    </lineage>
</organism>